<evidence type="ECO:0000313" key="3">
    <source>
        <dbReference type="Proteomes" id="UP000199727"/>
    </source>
</evidence>
<name>A0A854QM13_CRYNE</name>
<dbReference type="AlphaFoldDB" id="A0A854QM13"/>
<gene>
    <name evidence="2" type="ORF">C361_02970</name>
</gene>
<dbReference type="Proteomes" id="UP000199727">
    <property type="component" value="Unassembled WGS sequence"/>
</dbReference>
<accession>A0A854QM13</accession>
<feature type="region of interest" description="Disordered" evidence="1">
    <location>
        <begin position="1"/>
        <end position="31"/>
    </location>
</feature>
<protein>
    <submittedName>
        <fullName evidence="2">Uncharacterized protein</fullName>
    </submittedName>
</protein>
<dbReference type="EMBL" id="AMKT01000038">
    <property type="protein sequence ID" value="OXG22839.1"/>
    <property type="molecule type" value="Genomic_DNA"/>
</dbReference>
<sequence>MDFSNVGIESHRHYPPEHSQAGHHEKEHKLGQNDVRLLHCSNKRSLPTARAPMPTVFKAIPVDILSFHLVRNW</sequence>
<evidence type="ECO:0000256" key="1">
    <source>
        <dbReference type="SAM" id="MobiDB-lite"/>
    </source>
</evidence>
<organism evidence="2 3">
    <name type="scientific">Cryptococcus neoformans Tu259-1</name>
    <dbReference type="NCBI Taxonomy" id="1230072"/>
    <lineage>
        <taxon>Eukaryota</taxon>
        <taxon>Fungi</taxon>
        <taxon>Dikarya</taxon>
        <taxon>Basidiomycota</taxon>
        <taxon>Agaricomycotina</taxon>
        <taxon>Tremellomycetes</taxon>
        <taxon>Tremellales</taxon>
        <taxon>Cryptococcaceae</taxon>
        <taxon>Cryptococcus</taxon>
        <taxon>Cryptococcus neoformans species complex</taxon>
    </lineage>
</organism>
<reference evidence="2 3" key="1">
    <citation type="submission" date="2017-06" db="EMBL/GenBank/DDBJ databases">
        <title>Global population genomics of the pathogenic fungus Cryptococcus neoformans var. grubii.</title>
        <authorList>
            <person name="Cuomo C."/>
            <person name="Litvintseva A."/>
            <person name="Chen Y."/>
            <person name="Young S."/>
            <person name="Zeng Q."/>
            <person name="Chapman S."/>
            <person name="Gujja S."/>
            <person name="Saif S."/>
            <person name="Birren B."/>
        </authorList>
    </citation>
    <scope>NUCLEOTIDE SEQUENCE [LARGE SCALE GENOMIC DNA]</scope>
    <source>
        <strain evidence="2 3">Tu259-1</strain>
    </source>
</reference>
<proteinExistence type="predicted"/>
<comment type="caution">
    <text evidence="2">The sequence shown here is derived from an EMBL/GenBank/DDBJ whole genome shotgun (WGS) entry which is preliminary data.</text>
</comment>
<feature type="compositionally biased region" description="Basic and acidic residues" evidence="1">
    <location>
        <begin position="9"/>
        <end position="31"/>
    </location>
</feature>
<evidence type="ECO:0000313" key="2">
    <source>
        <dbReference type="EMBL" id="OXG22839.1"/>
    </source>
</evidence>